<organism evidence="1 2">
    <name type="scientific">Cuscuta campestris</name>
    <dbReference type="NCBI Taxonomy" id="132261"/>
    <lineage>
        <taxon>Eukaryota</taxon>
        <taxon>Viridiplantae</taxon>
        <taxon>Streptophyta</taxon>
        <taxon>Embryophyta</taxon>
        <taxon>Tracheophyta</taxon>
        <taxon>Spermatophyta</taxon>
        <taxon>Magnoliopsida</taxon>
        <taxon>eudicotyledons</taxon>
        <taxon>Gunneridae</taxon>
        <taxon>Pentapetalae</taxon>
        <taxon>asterids</taxon>
        <taxon>lamiids</taxon>
        <taxon>Solanales</taxon>
        <taxon>Convolvulaceae</taxon>
        <taxon>Cuscuteae</taxon>
        <taxon>Cuscuta</taxon>
        <taxon>Cuscuta subgen. Grammica</taxon>
        <taxon>Cuscuta sect. Cleistogrammica</taxon>
    </lineage>
</organism>
<evidence type="ECO:0000313" key="1">
    <source>
        <dbReference type="EMBL" id="VFQ70638.1"/>
    </source>
</evidence>
<keyword evidence="2" id="KW-1185">Reference proteome</keyword>
<name>A0A484L2W3_9ASTE</name>
<reference evidence="1 2" key="1">
    <citation type="submission" date="2018-04" db="EMBL/GenBank/DDBJ databases">
        <authorList>
            <person name="Vogel A."/>
        </authorList>
    </citation>
    <scope>NUCLEOTIDE SEQUENCE [LARGE SCALE GENOMIC DNA]</scope>
</reference>
<sequence>MLLPQESFTTTTRSVINAVIAAHALTVRPIKTATRFVINAAITAHTRTADAAPFKWGEDDGACCQLILSRRHEFVVFTMDRHHSTSFLNERSVQPPVVEQ</sequence>
<protein>
    <submittedName>
        <fullName evidence="1">Uncharacterized protein</fullName>
    </submittedName>
</protein>
<evidence type="ECO:0000313" key="2">
    <source>
        <dbReference type="Proteomes" id="UP000595140"/>
    </source>
</evidence>
<dbReference type="Proteomes" id="UP000595140">
    <property type="component" value="Unassembled WGS sequence"/>
</dbReference>
<proteinExistence type="predicted"/>
<dbReference type="AlphaFoldDB" id="A0A484L2W3"/>
<accession>A0A484L2W3</accession>
<gene>
    <name evidence="1" type="ORF">CCAM_LOCUS12414</name>
</gene>
<dbReference type="EMBL" id="OOIL02000923">
    <property type="protein sequence ID" value="VFQ70638.1"/>
    <property type="molecule type" value="Genomic_DNA"/>
</dbReference>